<dbReference type="EMBL" id="CM001377">
    <property type="protein sequence ID" value="EHM09334.1"/>
    <property type="molecule type" value="Genomic_DNA"/>
</dbReference>
<dbReference type="AlphaFoldDB" id="H0UNC7"/>
<organism evidence="1 2">
    <name type="scientific">Thermanaerovibrio velox DSM 12556</name>
    <dbReference type="NCBI Taxonomy" id="926567"/>
    <lineage>
        <taxon>Bacteria</taxon>
        <taxon>Thermotogati</taxon>
        <taxon>Synergistota</taxon>
        <taxon>Synergistia</taxon>
        <taxon>Synergistales</taxon>
        <taxon>Synergistaceae</taxon>
        <taxon>Thermanaerovibrio</taxon>
    </lineage>
</organism>
<sequence length="448" mass="48324">MDIPRLILAEEATGSLPVGVMLAGALKQRGYKLRLFSSYRDERVLRLVELVCSQRCHHLDAEALGTVSRLKALFEAASAEGELSLVLSPLGHRGKNDRFFPADSTLKLMEALECPVLPILRADTSAFAAAGVLAQVMGAIPPNWAPMGLFLGVPNPREYQLLDREVGRRLPFLSLGYLPRDFIRDMPSVEELCSSKSPALLAGLKAAVARLQSMEHQVLWPAFGALGTMAEPWRPQDMPELLPSKPMVGILKHHSMSLGGGNGEALLAAMGCSVVPVPVEDGDLPQGLDGLLIPHGPAYLGLLELRNNRSLVASIGRMFLSGKPVLADGGSAVILGREVLAPSGSVRGLAMFPYDGIAPGSDGELEPRVIRAVEDGPLLKKGETSLGLKSPWSGFLRSRETQGEWQVEYVKGGLEGMDGWSLRKGVACSVRLELWSCYSRVRRWLGGL</sequence>
<dbReference type="STRING" id="926567.TheveDRAFT_0147"/>
<gene>
    <name evidence="1" type="ORF">TheveDRAFT_0147</name>
</gene>
<protein>
    <submittedName>
        <fullName evidence="1">Cobyrinic acid a,c-diamide synthase</fullName>
    </submittedName>
</protein>
<name>H0UNC7_9BACT</name>
<reference evidence="1 2" key="1">
    <citation type="submission" date="2011-10" db="EMBL/GenBank/DDBJ databases">
        <title>The Noncontiguous Finished genome of Thermanaerovibrio velox DSM 12556.</title>
        <authorList>
            <consortium name="US DOE Joint Genome Institute (JGI-PGF)"/>
            <person name="Lucas S."/>
            <person name="Copeland A."/>
            <person name="Lapidus A."/>
            <person name="Glavina del Rio T."/>
            <person name="Dalin E."/>
            <person name="Tice H."/>
            <person name="Bruce D."/>
            <person name="Goodwin L."/>
            <person name="Pitluck S."/>
            <person name="Peters L."/>
            <person name="Mikhailova N."/>
            <person name="Teshima H."/>
            <person name="Kyrpides N."/>
            <person name="Mavromatis K."/>
            <person name="Ivanova N."/>
            <person name="Markowitz V."/>
            <person name="Cheng J.-F."/>
            <person name="Hugenholtz P."/>
            <person name="Woyke T."/>
            <person name="Wu D."/>
            <person name="Spring S."/>
            <person name="Brambilla E.-M."/>
            <person name="Klenk H.-P."/>
            <person name="Eisen J.A."/>
        </authorList>
    </citation>
    <scope>NUCLEOTIDE SEQUENCE [LARGE SCALE GENOMIC DNA]</scope>
    <source>
        <strain evidence="1 2">DSM 12556</strain>
    </source>
</reference>
<dbReference type="InterPro" id="IPR029062">
    <property type="entry name" value="Class_I_gatase-like"/>
</dbReference>
<evidence type="ECO:0000313" key="1">
    <source>
        <dbReference type="EMBL" id="EHM09334.1"/>
    </source>
</evidence>
<dbReference type="eggNOG" id="COG1797">
    <property type="taxonomic scope" value="Bacteria"/>
</dbReference>
<dbReference type="SUPFAM" id="SSF52317">
    <property type="entry name" value="Class I glutamine amidotransferase-like"/>
    <property type="match status" value="1"/>
</dbReference>
<keyword evidence="2" id="KW-1185">Reference proteome</keyword>
<dbReference type="HOGENOM" id="CLU_611023_0_0_0"/>
<dbReference type="OrthoDB" id="1800at2"/>
<dbReference type="RefSeq" id="WP_006582827.1">
    <property type="nucleotide sequence ID" value="NZ_CM001377.1"/>
</dbReference>
<proteinExistence type="predicted"/>
<evidence type="ECO:0000313" key="2">
    <source>
        <dbReference type="Proteomes" id="UP000005730"/>
    </source>
</evidence>
<dbReference type="PROSITE" id="PS51274">
    <property type="entry name" value="GATASE_COBBQ"/>
    <property type="match status" value="1"/>
</dbReference>
<dbReference type="Proteomes" id="UP000005730">
    <property type="component" value="Chromosome"/>
</dbReference>
<accession>H0UNC7</accession>